<dbReference type="InterPro" id="IPR007110">
    <property type="entry name" value="Ig-like_dom"/>
</dbReference>
<feature type="region of interest" description="Disordered" evidence="11">
    <location>
        <begin position="419"/>
        <end position="460"/>
    </location>
</feature>
<evidence type="ECO:0000256" key="3">
    <source>
        <dbReference type="ARBA" id="ARBA00022692"/>
    </source>
</evidence>
<reference evidence="16" key="2">
    <citation type="submission" date="2025-08" db="UniProtKB">
        <authorList>
            <consortium name="Ensembl"/>
        </authorList>
    </citation>
    <scope>IDENTIFICATION</scope>
</reference>
<dbReference type="InParanoid" id="M3XIQ6"/>
<dbReference type="eggNOG" id="ENOG502RY0M">
    <property type="taxonomic scope" value="Eukaryota"/>
</dbReference>
<dbReference type="Ensembl" id="ENSLACT00000025194.1">
    <property type="protein sequence ID" value="ENSLACP00000022612.1"/>
    <property type="gene ID" value="ENSLACG00000022592.1"/>
</dbReference>
<dbReference type="FunCoup" id="M3XIQ6">
    <property type="interactions" value="521"/>
</dbReference>
<dbReference type="SMART" id="SM00060">
    <property type="entry name" value="FN3"/>
    <property type="match status" value="1"/>
</dbReference>
<evidence type="ECO:0000256" key="9">
    <source>
        <dbReference type="ARBA" id="ARBA00023180"/>
    </source>
</evidence>
<dbReference type="EMBL" id="AFYH01073937">
    <property type="status" value="NOT_ANNOTATED_CDS"/>
    <property type="molecule type" value="Genomic_DNA"/>
</dbReference>
<keyword evidence="8" id="KW-0675">Receptor</keyword>
<evidence type="ECO:0000256" key="5">
    <source>
        <dbReference type="ARBA" id="ARBA00022989"/>
    </source>
</evidence>
<feature type="domain" description="Ig-like" evidence="14">
    <location>
        <begin position="2"/>
        <end position="106"/>
    </location>
</feature>
<dbReference type="GeneTree" id="ENSGT00940000161919"/>
<evidence type="ECO:0000313" key="17">
    <source>
        <dbReference type="Proteomes" id="UP000008672"/>
    </source>
</evidence>
<evidence type="ECO:0000259" key="15">
    <source>
        <dbReference type="PROSITE" id="PS50853"/>
    </source>
</evidence>
<dbReference type="GO" id="GO:0004896">
    <property type="term" value="F:cytokine receptor activity"/>
    <property type="evidence" value="ECO:0007669"/>
    <property type="project" value="InterPro"/>
</dbReference>
<evidence type="ECO:0000256" key="6">
    <source>
        <dbReference type="ARBA" id="ARBA00023136"/>
    </source>
</evidence>
<dbReference type="Pfam" id="PF00041">
    <property type="entry name" value="fn3"/>
    <property type="match status" value="1"/>
</dbReference>
<dbReference type="SMART" id="SM00408">
    <property type="entry name" value="IGc2"/>
    <property type="match status" value="1"/>
</dbReference>
<dbReference type="InterPro" id="IPR013783">
    <property type="entry name" value="Ig-like_fold"/>
</dbReference>
<dbReference type="Gene3D" id="2.60.40.10">
    <property type="entry name" value="Immunoglobulins"/>
    <property type="match status" value="3"/>
</dbReference>
<feature type="transmembrane region" description="Helical" evidence="12">
    <location>
        <begin position="370"/>
        <end position="391"/>
    </location>
</feature>
<evidence type="ECO:0000256" key="10">
    <source>
        <dbReference type="ARBA" id="ARBA00023319"/>
    </source>
</evidence>
<dbReference type="InterPro" id="IPR015321">
    <property type="entry name" value="TypeI_recpt_CBD"/>
</dbReference>
<dbReference type="SMART" id="SM00409">
    <property type="entry name" value="IG"/>
    <property type="match status" value="1"/>
</dbReference>
<protein>
    <submittedName>
        <fullName evidence="16">Interleukin 6 receptor</fullName>
    </submittedName>
</protein>
<dbReference type="InterPro" id="IPR036116">
    <property type="entry name" value="FN3_sf"/>
</dbReference>
<dbReference type="Pfam" id="PF09240">
    <property type="entry name" value="IL6Ra-bind"/>
    <property type="match status" value="1"/>
</dbReference>
<feature type="domain" description="Fibronectin type-III" evidence="15">
    <location>
        <begin position="214"/>
        <end position="311"/>
    </location>
</feature>
<keyword evidence="6 12" id="KW-0472">Membrane</keyword>
<reference evidence="16" key="3">
    <citation type="submission" date="2025-09" db="UniProtKB">
        <authorList>
            <consortium name="Ensembl"/>
        </authorList>
    </citation>
    <scope>IDENTIFICATION</scope>
</reference>
<dbReference type="CDD" id="cd00063">
    <property type="entry name" value="FN3"/>
    <property type="match status" value="1"/>
</dbReference>
<dbReference type="InterPro" id="IPR036179">
    <property type="entry name" value="Ig-like_dom_sf"/>
</dbReference>
<dbReference type="STRING" id="7897.ENSLACP00000022612"/>
<feature type="signal peptide" evidence="13">
    <location>
        <begin position="1"/>
        <end position="20"/>
    </location>
</feature>
<dbReference type="KEGG" id="lcm:102359769"/>
<dbReference type="GeneID" id="102359769"/>
<dbReference type="SUPFAM" id="SSF49265">
    <property type="entry name" value="Fibronectin type III"/>
    <property type="match status" value="2"/>
</dbReference>
<dbReference type="EMBL" id="AFYH01073935">
    <property type="status" value="NOT_ANNOTATED_CDS"/>
    <property type="molecule type" value="Genomic_DNA"/>
</dbReference>
<evidence type="ECO:0000256" key="11">
    <source>
        <dbReference type="SAM" id="MobiDB-lite"/>
    </source>
</evidence>
<keyword evidence="4 13" id="KW-0732">Signal</keyword>
<evidence type="ECO:0000256" key="1">
    <source>
        <dbReference type="ARBA" id="ARBA00004479"/>
    </source>
</evidence>
<evidence type="ECO:0000259" key="14">
    <source>
        <dbReference type="PROSITE" id="PS50835"/>
    </source>
</evidence>
<evidence type="ECO:0000256" key="7">
    <source>
        <dbReference type="ARBA" id="ARBA00023157"/>
    </source>
</evidence>
<dbReference type="AlphaFoldDB" id="M3XIQ6"/>
<dbReference type="PROSITE" id="PS01354">
    <property type="entry name" value="HEMATOPO_REC_L_F3"/>
    <property type="match status" value="1"/>
</dbReference>
<feature type="chain" id="PRO_5004043507" evidence="13">
    <location>
        <begin position="21"/>
        <end position="469"/>
    </location>
</feature>
<dbReference type="EMBL" id="AFYH01073934">
    <property type="status" value="NOT_ANNOTATED_CDS"/>
    <property type="molecule type" value="Genomic_DNA"/>
</dbReference>
<proteinExistence type="inferred from homology"/>
<dbReference type="InterPro" id="IPR003961">
    <property type="entry name" value="FN3_dom"/>
</dbReference>
<dbReference type="Bgee" id="ENSLACG00000022592">
    <property type="expression patterns" value="Expressed in muscle tissue and 2 other cell types or tissues"/>
</dbReference>
<dbReference type="EMBL" id="AFYH01073936">
    <property type="status" value="NOT_ANNOTATED_CDS"/>
    <property type="molecule type" value="Genomic_DNA"/>
</dbReference>
<organism evidence="16 17">
    <name type="scientific">Latimeria chalumnae</name>
    <name type="common">Coelacanth</name>
    <dbReference type="NCBI Taxonomy" id="7897"/>
    <lineage>
        <taxon>Eukaryota</taxon>
        <taxon>Metazoa</taxon>
        <taxon>Chordata</taxon>
        <taxon>Craniata</taxon>
        <taxon>Vertebrata</taxon>
        <taxon>Euteleostomi</taxon>
        <taxon>Coelacanthiformes</taxon>
        <taxon>Coelacanthidae</taxon>
        <taxon>Latimeria</taxon>
    </lineage>
</organism>
<evidence type="ECO:0000256" key="4">
    <source>
        <dbReference type="ARBA" id="ARBA00022729"/>
    </source>
</evidence>
<dbReference type="SUPFAM" id="SSF48726">
    <property type="entry name" value="Immunoglobulin"/>
    <property type="match status" value="1"/>
</dbReference>
<gene>
    <name evidence="16" type="primary">IL6R</name>
</gene>
<dbReference type="InterPro" id="IPR003599">
    <property type="entry name" value="Ig_sub"/>
</dbReference>
<keyword evidence="7" id="KW-1015">Disulfide bond</keyword>
<dbReference type="OrthoDB" id="8634471at2759"/>
<dbReference type="InterPro" id="IPR003530">
    <property type="entry name" value="Hematopoietin_rcpt_L_F3_CS"/>
</dbReference>
<keyword evidence="9" id="KW-0325">Glycoprotein</keyword>
<comment type="similarity">
    <text evidence="2">Belongs to the type I cytokine receptor family. Type 3 subfamily.</text>
</comment>
<comment type="subcellular location">
    <subcellularLocation>
        <location evidence="1">Membrane</location>
        <topology evidence="1">Single-pass type I membrane protein</topology>
    </subcellularLocation>
</comment>
<evidence type="ECO:0000256" key="13">
    <source>
        <dbReference type="SAM" id="SignalP"/>
    </source>
</evidence>
<dbReference type="RefSeq" id="XP_005996547.2">
    <property type="nucleotide sequence ID" value="XM_005996485.3"/>
</dbReference>
<keyword evidence="3 12" id="KW-0812">Transmembrane</keyword>
<keyword evidence="17" id="KW-1185">Reference proteome</keyword>
<dbReference type="GO" id="GO:0009897">
    <property type="term" value="C:external side of plasma membrane"/>
    <property type="evidence" value="ECO:0007669"/>
    <property type="project" value="TreeGrafter"/>
</dbReference>
<evidence type="ECO:0000256" key="2">
    <source>
        <dbReference type="ARBA" id="ARBA00010890"/>
    </source>
</evidence>
<dbReference type="PROSITE" id="PS50835">
    <property type="entry name" value="IG_LIKE"/>
    <property type="match status" value="1"/>
</dbReference>
<evidence type="ECO:0000313" key="16">
    <source>
        <dbReference type="Ensembl" id="ENSLACP00000022612.1"/>
    </source>
</evidence>
<accession>M3XIQ6</accession>
<dbReference type="CTD" id="3570"/>
<dbReference type="OMA" id="IIHDAWR"/>
<dbReference type="HOGENOM" id="CLU_051451_0_0_1"/>
<evidence type="ECO:0000256" key="8">
    <source>
        <dbReference type="ARBA" id="ARBA00023170"/>
    </source>
</evidence>
<dbReference type="FunFam" id="2.60.40.10:FF:000136">
    <property type="entry name" value="Ciliary neurotrophic factor receptor alpha"/>
    <property type="match status" value="1"/>
</dbReference>
<dbReference type="PROSITE" id="PS50853">
    <property type="entry name" value="FN3"/>
    <property type="match status" value="1"/>
</dbReference>
<dbReference type="Proteomes" id="UP000008672">
    <property type="component" value="Unassembled WGS sequence"/>
</dbReference>
<keyword evidence="10" id="KW-0393">Immunoglobulin domain</keyword>
<name>M3XIQ6_LATCH</name>
<dbReference type="PANTHER" id="PTHR23037:SF35">
    <property type="entry name" value="FIBRONECTIN TYPE-III DOMAIN-CONTAINING PROTEIN"/>
    <property type="match status" value="1"/>
</dbReference>
<sequence>MPALILLLLLLGDVLKKGYGRSQCPASGLQLKTLNGVQVAEVGRTVNLSCPLGVEKIRWRVNGRPLHCNFNRILCREALTIGFARQGDSGNYSCSKEGKEASHNITLIVEEALEHPAMVCYRKVPTANIRCDWRPSRKLNSRVKCTIQIQKGYGGDCYVKNCRYFSKSRTFSCVLNHTEGDEEHYMAKMCVSTLYNRLCDHKIFTGEMIIKPDPPVKVLVKPVMRAPHKLNVTWSYPPSWNTNFYKLHFEIRYRNEHASTFITGPSYRDTYLMIDDAWPNAKHTVQVRAQEEFGYGEWSEWSSEVVGVPWSDPDQQTPTHYPYEYSESEGTFSYDYEDYTDDNLQTDDWSARVKFPDASGPHNNTAISTFTFWIGGSCLVLVIALFVGITVRYKKKWKNLNVKEEAVLSSYSPVQLVTERRETQDDTPAVPSPDFPTSVSSSESRSNEEDTPETGNFDMINMDYFLQPG</sequence>
<dbReference type="InterPro" id="IPR003598">
    <property type="entry name" value="Ig_sub2"/>
</dbReference>
<keyword evidence="5 12" id="KW-1133">Transmembrane helix</keyword>
<reference evidence="17" key="1">
    <citation type="submission" date="2011-08" db="EMBL/GenBank/DDBJ databases">
        <title>The draft genome of Latimeria chalumnae.</title>
        <authorList>
            <person name="Di Palma F."/>
            <person name="Alfoldi J."/>
            <person name="Johnson J."/>
            <person name="Berlin A."/>
            <person name="Gnerre S."/>
            <person name="Jaffe D."/>
            <person name="MacCallum I."/>
            <person name="Young S."/>
            <person name="Walker B.J."/>
            <person name="Lander E."/>
            <person name="Lindblad-Toh K."/>
        </authorList>
    </citation>
    <scope>NUCLEOTIDE SEQUENCE [LARGE SCALE GENOMIC DNA]</scope>
    <source>
        <strain evidence="17">Wild caught</strain>
    </source>
</reference>
<dbReference type="PANTHER" id="PTHR23037">
    <property type="entry name" value="CYTOKINE RECEPTOR"/>
    <property type="match status" value="1"/>
</dbReference>
<evidence type="ECO:0000256" key="12">
    <source>
        <dbReference type="SAM" id="Phobius"/>
    </source>
</evidence>